<reference evidence="1" key="2">
    <citation type="submission" date="2020-11" db="EMBL/GenBank/DDBJ databases">
        <authorList>
            <person name="McCartney M.A."/>
            <person name="Auch B."/>
            <person name="Kono T."/>
            <person name="Mallez S."/>
            <person name="Becker A."/>
            <person name="Gohl D.M."/>
            <person name="Silverstein K.A.T."/>
            <person name="Koren S."/>
            <person name="Bechman K.B."/>
            <person name="Herman A."/>
            <person name="Abrahante J.E."/>
            <person name="Garbe J."/>
        </authorList>
    </citation>
    <scope>NUCLEOTIDE SEQUENCE</scope>
    <source>
        <strain evidence="1">Duluth1</strain>
        <tissue evidence="1">Whole animal</tissue>
    </source>
</reference>
<reference evidence="1" key="1">
    <citation type="journal article" date="2019" name="bioRxiv">
        <title>The Genome of the Zebra Mussel, Dreissena polymorpha: A Resource for Invasive Species Research.</title>
        <authorList>
            <person name="McCartney M.A."/>
            <person name="Auch B."/>
            <person name="Kono T."/>
            <person name="Mallez S."/>
            <person name="Zhang Y."/>
            <person name="Obille A."/>
            <person name="Becker A."/>
            <person name="Abrahante J.E."/>
            <person name="Garbe J."/>
            <person name="Badalamenti J.P."/>
            <person name="Herman A."/>
            <person name="Mangelson H."/>
            <person name="Liachko I."/>
            <person name="Sullivan S."/>
            <person name="Sone E.D."/>
            <person name="Koren S."/>
            <person name="Silverstein K.A.T."/>
            <person name="Beckman K.B."/>
            <person name="Gohl D.M."/>
        </authorList>
    </citation>
    <scope>NUCLEOTIDE SEQUENCE</scope>
    <source>
        <strain evidence="1">Duluth1</strain>
        <tissue evidence="1">Whole animal</tissue>
    </source>
</reference>
<sequence>MRVIRPNASGYLMCADNKDGRCGTSLSRLAVGALPGSHSGRASEYMYLASLAWQCDGR</sequence>
<evidence type="ECO:0000313" key="2">
    <source>
        <dbReference type="Proteomes" id="UP000828390"/>
    </source>
</evidence>
<name>A0A9D4EJ48_DREPO</name>
<dbReference type="AlphaFoldDB" id="A0A9D4EJ48"/>
<proteinExistence type="predicted"/>
<accession>A0A9D4EJ48</accession>
<dbReference type="Proteomes" id="UP000828390">
    <property type="component" value="Unassembled WGS sequence"/>
</dbReference>
<comment type="caution">
    <text evidence="1">The sequence shown here is derived from an EMBL/GenBank/DDBJ whole genome shotgun (WGS) entry which is preliminary data.</text>
</comment>
<gene>
    <name evidence="1" type="ORF">DPMN_157319</name>
</gene>
<keyword evidence="2" id="KW-1185">Reference proteome</keyword>
<protein>
    <submittedName>
        <fullName evidence="1">Uncharacterized protein</fullName>
    </submittedName>
</protein>
<organism evidence="1 2">
    <name type="scientific">Dreissena polymorpha</name>
    <name type="common">Zebra mussel</name>
    <name type="synonym">Mytilus polymorpha</name>
    <dbReference type="NCBI Taxonomy" id="45954"/>
    <lineage>
        <taxon>Eukaryota</taxon>
        <taxon>Metazoa</taxon>
        <taxon>Spiralia</taxon>
        <taxon>Lophotrochozoa</taxon>
        <taxon>Mollusca</taxon>
        <taxon>Bivalvia</taxon>
        <taxon>Autobranchia</taxon>
        <taxon>Heteroconchia</taxon>
        <taxon>Euheterodonta</taxon>
        <taxon>Imparidentia</taxon>
        <taxon>Neoheterodontei</taxon>
        <taxon>Myida</taxon>
        <taxon>Dreissenoidea</taxon>
        <taxon>Dreissenidae</taxon>
        <taxon>Dreissena</taxon>
    </lineage>
</organism>
<evidence type="ECO:0000313" key="1">
    <source>
        <dbReference type="EMBL" id="KAH3779516.1"/>
    </source>
</evidence>
<dbReference type="EMBL" id="JAIWYP010000008">
    <property type="protein sequence ID" value="KAH3779516.1"/>
    <property type="molecule type" value="Genomic_DNA"/>
</dbReference>